<evidence type="ECO:0000313" key="8">
    <source>
        <dbReference type="Proteomes" id="UP000053257"/>
    </source>
</evidence>
<dbReference type="PANTHER" id="PTHR10121:SF0">
    <property type="entry name" value="COATOMER SUBUNIT DELTA"/>
    <property type="match status" value="1"/>
</dbReference>
<comment type="subcellular location">
    <subcellularLocation>
        <location evidence="5 6">Cytoplasm</location>
    </subcellularLocation>
    <subcellularLocation>
        <location evidence="5 6">Cytoplasmic vesicle</location>
        <location evidence="5 6">COPI-coated vesicle membrane</location>
        <topology evidence="5 6">Peripheral membrane protein</topology>
        <orientation evidence="5 6">Cytoplasmic side</orientation>
    </subcellularLocation>
    <subcellularLocation>
        <location evidence="5 6">Golgi apparatus membrane</location>
        <topology evidence="5 6">Peripheral membrane protein</topology>
        <orientation evidence="5 6">Cytoplasmic side</orientation>
    </subcellularLocation>
</comment>
<reference evidence="7 8" key="1">
    <citation type="journal article" date="2014" name="PLoS Genet.">
        <title>Analysis of the Phlebiopsis gigantea genome, transcriptome and secretome provides insight into its pioneer colonization strategies of wood.</title>
        <authorList>
            <person name="Hori C."/>
            <person name="Ishida T."/>
            <person name="Igarashi K."/>
            <person name="Samejima M."/>
            <person name="Suzuki H."/>
            <person name="Master E."/>
            <person name="Ferreira P."/>
            <person name="Ruiz-Duenas F.J."/>
            <person name="Held B."/>
            <person name="Canessa P."/>
            <person name="Larrondo L.F."/>
            <person name="Schmoll M."/>
            <person name="Druzhinina I.S."/>
            <person name="Kubicek C.P."/>
            <person name="Gaskell J.A."/>
            <person name="Kersten P."/>
            <person name="St John F."/>
            <person name="Glasner J."/>
            <person name="Sabat G."/>
            <person name="Splinter BonDurant S."/>
            <person name="Syed K."/>
            <person name="Yadav J."/>
            <person name="Mgbeahuruike A.C."/>
            <person name="Kovalchuk A."/>
            <person name="Asiegbu F.O."/>
            <person name="Lackner G."/>
            <person name="Hoffmeister D."/>
            <person name="Rencoret J."/>
            <person name="Gutierrez A."/>
            <person name="Sun H."/>
            <person name="Lindquist E."/>
            <person name="Barry K."/>
            <person name="Riley R."/>
            <person name="Grigoriev I.V."/>
            <person name="Henrissat B."/>
            <person name="Kues U."/>
            <person name="Berka R.M."/>
            <person name="Martinez A.T."/>
            <person name="Covert S.F."/>
            <person name="Blanchette R.A."/>
            <person name="Cullen D."/>
        </authorList>
    </citation>
    <scope>NUCLEOTIDE SEQUENCE [LARGE SCALE GENOMIC DNA]</scope>
    <source>
        <strain evidence="7 8">11061_1 CR5-6</strain>
    </source>
</reference>
<comment type="function">
    <text evidence="5">The coatomer is a cytosolic protein complex that binds to dilysine motifs and reversibly associates with Golgi non-clathrin-coated vesicles, which further mediate biosynthetic protein transport from the ER, via the Golgi up to the trans Golgi network. Coatomer complex is required for budding from Golgi membranes, and is essential for the retrograde Golgi-to-ER transport of dilysine-tagged proteins.</text>
</comment>
<dbReference type="Proteomes" id="UP000053257">
    <property type="component" value="Unassembled WGS sequence"/>
</dbReference>
<evidence type="ECO:0000256" key="6">
    <source>
        <dbReference type="RuleBase" id="RU366052"/>
    </source>
</evidence>
<dbReference type="GO" id="GO:0051645">
    <property type="term" value="P:Golgi localization"/>
    <property type="evidence" value="ECO:0007669"/>
    <property type="project" value="TreeGrafter"/>
</dbReference>
<dbReference type="OrthoDB" id="10266042at2759"/>
<dbReference type="GO" id="GO:0006888">
    <property type="term" value="P:endoplasmic reticulum to Golgi vesicle-mediated transport"/>
    <property type="evidence" value="ECO:0007669"/>
    <property type="project" value="TreeGrafter"/>
</dbReference>
<evidence type="ECO:0000256" key="3">
    <source>
        <dbReference type="ARBA" id="ARBA00022490"/>
    </source>
</evidence>
<dbReference type="GO" id="GO:0015031">
    <property type="term" value="P:protein transport"/>
    <property type="evidence" value="ECO:0007669"/>
    <property type="project" value="UniProtKB-KW"/>
</dbReference>
<dbReference type="InterPro" id="IPR027059">
    <property type="entry name" value="Coatomer_dsu"/>
</dbReference>
<keyword evidence="2 5" id="KW-0813">Transport</keyword>
<evidence type="ECO:0000256" key="4">
    <source>
        <dbReference type="ARBA" id="ARBA00022927"/>
    </source>
</evidence>
<keyword evidence="3 5" id="KW-0963">Cytoplasm</keyword>
<keyword evidence="5" id="KW-0968">Cytoplasmic vesicle</keyword>
<evidence type="ECO:0000256" key="5">
    <source>
        <dbReference type="RuleBase" id="RU364018"/>
    </source>
</evidence>
<dbReference type="PANTHER" id="PTHR10121">
    <property type="entry name" value="COATOMER SUBUNIT DELTA"/>
    <property type="match status" value="1"/>
</dbReference>
<comment type="subunit">
    <text evidence="5">Oligomeric complex that consists of at least the alpha, beta, beta', gamma, delta, epsilon and zeta subunits.</text>
</comment>
<comment type="similarity">
    <text evidence="1 5">Belongs to the adaptor complexes medium subunit family. Delta-COP subfamily.</text>
</comment>
<dbReference type="EMBL" id="KN840594">
    <property type="protein sequence ID" value="KIP03920.1"/>
    <property type="molecule type" value="Genomic_DNA"/>
</dbReference>
<evidence type="ECO:0000256" key="2">
    <source>
        <dbReference type="ARBA" id="ARBA00022448"/>
    </source>
</evidence>
<dbReference type="GO" id="GO:0006890">
    <property type="term" value="P:retrograde vesicle-mediated transport, Golgi to endoplasmic reticulum"/>
    <property type="evidence" value="ECO:0007669"/>
    <property type="project" value="UniProtKB-UniRule"/>
</dbReference>
<keyword evidence="5" id="KW-0931">ER-Golgi transport</keyword>
<sequence>LLSDGSYPTVSSHTGEWALNSSSHAIDWLVGRVDPQERSGTLEFTVGGDDVGAFFPVRVAFVAQGSIAGVSLASVARVDDGGEVVFSEDASVVVDNYTVV</sequence>
<evidence type="ECO:0000313" key="7">
    <source>
        <dbReference type="EMBL" id="KIP03920.1"/>
    </source>
</evidence>
<gene>
    <name evidence="7" type="ORF">PHLGIDRAFT_76844</name>
</gene>
<keyword evidence="5" id="KW-0472">Membrane</keyword>
<proteinExistence type="inferred from homology"/>
<feature type="non-terminal residue" evidence="7">
    <location>
        <position position="1"/>
    </location>
</feature>
<name>A0A0C3S658_PHLG1</name>
<dbReference type="GO" id="GO:0000139">
    <property type="term" value="C:Golgi membrane"/>
    <property type="evidence" value="ECO:0007669"/>
    <property type="project" value="UniProtKB-SubCell"/>
</dbReference>
<dbReference type="STRING" id="745531.A0A0C3S658"/>
<evidence type="ECO:0000256" key="1">
    <source>
        <dbReference type="ARBA" id="ARBA00010516"/>
    </source>
</evidence>
<accession>A0A0C3S658</accession>
<keyword evidence="5" id="KW-0333">Golgi apparatus</keyword>
<protein>
    <recommendedName>
        <fullName evidence="5">Coatomer subunit delta</fullName>
    </recommendedName>
</protein>
<keyword evidence="8" id="KW-1185">Reference proteome</keyword>
<dbReference type="HOGENOM" id="CLU_2312870_0_0_1"/>
<dbReference type="GO" id="GO:0030126">
    <property type="term" value="C:COPI vesicle coat"/>
    <property type="evidence" value="ECO:0007669"/>
    <property type="project" value="UniProtKB-UniRule"/>
</dbReference>
<dbReference type="AlphaFoldDB" id="A0A0C3S658"/>
<keyword evidence="4 5" id="KW-0653">Protein transport</keyword>
<organism evidence="7 8">
    <name type="scientific">Phlebiopsis gigantea (strain 11061_1 CR5-6)</name>
    <name type="common">White-rot fungus</name>
    <name type="synonym">Peniophora gigantea</name>
    <dbReference type="NCBI Taxonomy" id="745531"/>
    <lineage>
        <taxon>Eukaryota</taxon>
        <taxon>Fungi</taxon>
        <taxon>Dikarya</taxon>
        <taxon>Basidiomycota</taxon>
        <taxon>Agaricomycotina</taxon>
        <taxon>Agaricomycetes</taxon>
        <taxon>Polyporales</taxon>
        <taxon>Phanerochaetaceae</taxon>
        <taxon>Phlebiopsis</taxon>
    </lineage>
</organism>